<reference evidence="2" key="1">
    <citation type="submission" date="2015-07" db="EMBL/GenBank/DDBJ databases">
        <title>Genome sequencing of Sunxiuqinia dokdonensis strain SK.</title>
        <authorList>
            <person name="Ahn S."/>
            <person name="Kim B.-C."/>
        </authorList>
    </citation>
    <scope>NUCLEOTIDE SEQUENCE [LARGE SCALE GENOMIC DNA]</scope>
    <source>
        <strain evidence="2">SK</strain>
    </source>
</reference>
<comment type="caution">
    <text evidence="1">The sequence shown here is derived from an EMBL/GenBank/DDBJ whole genome shotgun (WGS) entry which is preliminary data.</text>
</comment>
<evidence type="ECO:0000313" key="2">
    <source>
        <dbReference type="Proteomes" id="UP000036958"/>
    </source>
</evidence>
<gene>
    <name evidence="1" type="ORF">NC99_18740</name>
</gene>
<name>A0A0L8V9Y3_9BACT</name>
<organism evidence="1 2">
    <name type="scientific">Sunxiuqinia dokdonensis</name>
    <dbReference type="NCBI Taxonomy" id="1409788"/>
    <lineage>
        <taxon>Bacteria</taxon>
        <taxon>Pseudomonadati</taxon>
        <taxon>Bacteroidota</taxon>
        <taxon>Bacteroidia</taxon>
        <taxon>Marinilabiliales</taxon>
        <taxon>Prolixibacteraceae</taxon>
        <taxon>Sunxiuqinia</taxon>
    </lineage>
</organism>
<keyword evidence="2" id="KW-1185">Reference proteome</keyword>
<accession>A0A0L8V9Y3</accession>
<dbReference type="EMBL" id="LGIA01000146">
    <property type="protein sequence ID" value="KOH45266.1"/>
    <property type="molecule type" value="Genomic_DNA"/>
</dbReference>
<proteinExistence type="predicted"/>
<dbReference type="AlphaFoldDB" id="A0A0L8V9Y3"/>
<protein>
    <submittedName>
        <fullName evidence="1">Uncharacterized protein</fullName>
    </submittedName>
</protein>
<sequence>MIEQQILGFHLSITNLFFEFQHKKIKSSPFYPPAIQCG</sequence>
<evidence type="ECO:0000313" key="1">
    <source>
        <dbReference type="EMBL" id="KOH45266.1"/>
    </source>
</evidence>
<dbReference type="Proteomes" id="UP000036958">
    <property type="component" value="Unassembled WGS sequence"/>
</dbReference>
<dbReference type="STRING" id="1409788.NC99_18740"/>